<name>A0A811QXL6_9POAL</name>
<dbReference type="AlphaFoldDB" id="A0A811QXL6"/>
<accession>A0A811QXL6</accession>
<evidence type="ECO:0000313" key="2">
    <source>
        <dbReference type="Proteomes" id="UP000604825"/>
    </source>
</evidence>
<evidence type="ECO:0000313" key="1">
    <source>
        <dbReference type="EMBL" id="CAD6261037.1"/>
    </source>
</evidence>
<keyword evidence="2" id="KW-1185">Reference proteome</keyword>
<gene>
    <name evidence="1" type="ORF">NCGR_LOCUS44459</name>
</gene>
<dbReference type="EMBL" id="CAJGYO010000011">
    <property type="protein sequence ID" value="CAD6261037.1"/>
    <property type="molecule type" value="Genomic_DNA"/>
</dbReference>
<protein>
    <submittedName>
        <fullName evidence="1">Uncharacterized protein</fullName>
    </submittedName>
</protein>
<comment type="caution">
    <text evidence="1">The sequence shown here is derived from an EMBL/GenBank/DDBJ whole genome shotgun (WGS) entry which is preliminary data.</text>
</comment>
<organism evidence="1 2">
    <name type="scientific">Miscanthus lutarioriparius</name>
    <dbReference type="NCBI Taxonomy" id="422564"/>
    <lineage>
        <taxon>Eukaryota</taxon>
        <taxon>Viridiplantae</taxon>
        <taxon>Streptophyta</taxon>
        <taxon>Embryophyta</taxon>
        <taxon>Tracheophyta</taxon>
        <taxon>Spermatophyta</taxon>
        <taxon>Magnoliopsida</taxon>
        <taxon>Liliopsida</taxon>
        <taxon>Poales</taxon>
        <taxon>Poaceae</taxon>
        <taxon>PACMAD clade</taxon>
        <taxon>Panicoideae</taxon>
        <taxon>Andropogonodae</taxon>
        <taxon>Andropogoneae</taxon>
        <taxon>Saccharinae</taxon>
        <taxon>Miscanthus</taxon>
    </lineage>
</organism>
<dbReference type="Proteomes" id="UP000604825">
    <property type="component" value="Unassembled WGS sequence"/>
</dbReference>
<dbReference type="OrthoDB" id="656612at2759"/>
<reference evidence="1" key="1">
    <citation type="submission" date="2020-10" db="EMBL/GenBank/DDBJ databases">
        <authorList>
            <person name="Han B."/>
            <person name="Lu T."/>
            <person name="Zhao Q."/>
            <person name="Huang X."/>
            <person name="Zhao Y."/>
        </authorList>
    </citation>
    <scope>NUCLEOTIDE SEQUENCE</scope>
</reference>
<sequence>MEVFIHEDYVNKRNELRREQRRRQLQMLRVEGNPDASRQALLAGWESPRAPAQCLTPTGASLSSGVRSPTASALQSPAAAAAGEAAVGWPSEHRRLYDCLKPY</sequence>
<proteinExistence type="predicted"/>